<dbReference type="InterPro" id="IPR029787">
    <property type="entry name" value="Nucleotide_cyclase"/>
</dbReference>
<dbReference type="Gene3D" id="3.30.70.1230">
    <property type="entry name" value="Nucleotide cyclase"/>
    <property type="match status" value="1"/>
</dbReference>
<dbReference type="RefSeq" id="WP_394301524.1">
    <property type="nucleotide sequence ID" value="NZ_JBHMQT010000032.1"/>
</dbReference>
<organism evidence="2 3">
    <name type="scientific">Sphaerimonospora cavernae</name>
    <dbReference type="NCBI Taxonomy" id="1740611"/>
    <lineage>
        <taxon>Bacteria</taxon>
        <taxon>Bacillati</taxon>
        <taxon>Actinomycetota</taxon>
        <taxon>Actinomycetes</taxon>
        <taxon>Streptosporangiales</taxon>
        <taxon>Streptosporangiaceae</taxon>
        <taxon>Sphaerimonospora</taxon>
    </lineage>
</organism>
<keyword evidence="3" id="KW-1185">Reference proteome</keyword>
<evidence type="ECO:0000313" key="2">
    <source>
        <dbReference type="EMBL" id="MFC0863370.1"/>
    </source>
</evidence>
<reference evidence="2 3" key="1">
    <citation type="submission" date="2024-09" db="EMBL/GenBank/DDBJ databases">
        <authorList>
            <person name="Sun Q."/>
            <person name="Mori K."/>
        </authorList>
    </citation>
    <scope>NUCLEOTIDE SEQUENCE [LARGE SCALE GENOMIC DNA]</scope>
    <source>
        <strain evidence="2 3">TBRC 1851</strain>
    </source>
</reference>
<dbReference type="Proteomes" id="UP001589870">
    <property type="component" value="Unassembled WGS sequence"/>
</dbReference>
<protein>
    <recommendedName>
        <fullName evidence="4">Guanylate cyclase domain-containing protein</fullName>
    </recommendedName>
</protein>
<accession>A0ABV6U4K8</accession>
<feature type="compositionally biased region" description="Basic and acidic residues" evidence="1">
    <location>
        <begin position="255"/>
        <end position="285"/>
    </location>
</feature>
<name>A0ABV6U4K8_9ACTN</name>
<gene>
    <name evidence="2" type="ORF">ACFHYQ_13810</name>
</gene>
<evidence type="ECO:0008006" key="4">
    <source>
        <dbReference type="Google" id="ProtNLM"/>
    </source>
</evidence>
<evidence type="ECO:0000313" key="3">
    <source>
        <dbReference type="Proteomes" id="UP001589870"/>
    </source>
</evidence>
<proteinExistence type="predicted"/>
<feature type="region of interest" description="Disordered" evidence="1">
    <location>
        <begin position="194"/>
        <end position="216"/>
    </location>
</feature>
<evidence type="ECO:0000256" key="1">
    <source>
        <dbReference type="SAM" id="MobiDB-lite"/>
    </source>
</evidence>
<feature type="region of interest" description="Disordered" evidence="1">
    <location>
        <begin position="231"/>
        <end position="292"/>
    </location>
</feature>
<dbReference type="EMBL" id="JBHMQT010000032">
    <property type="protein sequence ID" value="MFC0863370.1"/>
    <property type="molecule type" value="Genomic_DNA"/>
</dbReference>
<comment type="caution">
    <text evidence="2">The sequence shown here is derived from an EMBL/GenBank/DDBJ whole genome shotgun (WGS) entry which is preliminary data.</text>
</comment>
<sequence>MTGTPPAIRRLCLRLDTEAYSGRDCRAQVAVQSRLRTLTEASCRWAGVDISRCEYQPSGDGILVIFAPGIDEGRAVPRLLQGLADGLRHGNTLDWPGDRMRLRAALGQGTVRVAPNGYVGRAVVTVSRLVDAQQLRAALAARPDRDLAVIVTDDLYHDMRHDAPARTEEPYERVRVSIPGKGFEVDAWISVPHPGSLLRQPSGRAPEGGTVKPSDLAMPLGLAGALGLAAVPASDPGSDPGSGSGSGSESGMDDFGGHDPSAHDPVAHDPHSPDPHGPDPGHHADGGYGDPG</sequence>